<evidence type="ECO:0000259" key="1">
    <source>
        <dbReference type="PROSITE" id="PS50075"/>
    </source>
</evidence>
<dbReference type="RefSeq" id="WP_213296048.1">
    <property type="nucleotide sequence ID" value="NZ_JAGYVZ010000003.1"/>
</dbReference>
<evidence type="ECO:0000313" key="3">
    <source>
        <dbReference type="Proteomes" id="UP000722625"/>
    </source>
</evidence>
<dbReference type="Pfam" id="PF00550">
    <property type="entry name" value="PP-binding"/>
    <property type="match status" value="1"/>
</dbReference>
<reference evidence="2 3" key="1">
    <citation type="journal article" date="2018" name="Int. J. Syst. Evol. Microbiol.">
        <title>Flavobacterium chryseum sp. nov. and Flavobacterium psychroterrae sp. nov., novel environmental bacteria isolated from Antarctica.</title>
        <authorList>
            <person name="Kralova S."/>
            <person name="Svec P."/>
            <person name="Busse H.J."/>
            <person name="Stankova E."/>
            <person name="Vaczi P."/>
            <person name="Sedlacek I."/>
        </authorList>
    </citation>
    <scope>NUCLEOTIDE SEQUENCE [LARGE SCALE GENOMIC DNA]</scope>
    <source>
        <strain evidence="2 3">CCM 8827</strain>
    </source>
</reference>
<evidence type="ECO:0000313" key="2">
    <source>
        <dbReference type="EMBL" id="MBS7230382.1"/>
    </source>
</evidence>
<dbReference type="EMBL" id="JAGYVZ010000003">
    <property type="protein sequence ID" value="MBS7230382.1"/>
    <property type="molecule type" value="Genomic_DNA"/>
</dbReference>
<dbReference type="SUPFAM" id="SSF47336">
    <property type="entry name" value="ACP-like"/>
    <property type="match status" value="1"/>
</dbReference>
<accession>A0ABS5P803</accession>
<proteinExistence type="predicted"/>
<gene>
    <name evidence="2" type="ORF">KHA90_05040</name>
</gene>
<name>A0ABS5P803_9FLAO</name>
<feature type="domain" description="Carrier" evidence="1">
    <location>
        <begin position="1"/>
        <end position="79"/>
    </location>
</feature>
<keyword evidence="3" id="KW-1185">Reference proteome</keyword>
<dbReference type="Proteomes" id="UP000722625">
    <property type="component" value="Unassembled WGS sequence"/>
</dbReference>
<sequence>MNKEEIIAKINGFLVDEFEVDNDDIEPDANLKDTLGLDSLDYVDLVVSIEANFGVKLVEVDFVGIASFQSFYDLIENKLKAKTA</sequence>
<comment type="caution">
    <text evidence="2">The sequence shown here is derived from an EMBL/GenBank/DDBJ whole genome shotgun (WGS) entry which is preliminary data.</text>
</comment>
<dbReference type="Gene3D" id="1.10.1200.10">
    <property type="entry name" value="ACP-like"/>
    <property type="match status" value="1"/>
</dbReference>
<dbReference type="PROSITE" id="PS50075">
    <property type="entry name" value="CARRIER"/>
    <property type="match status" value="1"/>
</dbReference>
<organism evidence="2 3">
    <name type="scientific">Flavobacterium psychroterrae</name>
    <dbReference type="NCBI Taxonomy" id="2133767"/>
    <lineage>
        <taxon>Bacteria</taxon>
        <taxon>Pseudomonadati</taxon>
        <taxon>Bacteroidota</taxon>
        <taxon>Flavobacteriia</taxon>
        <taxon>Flavobacteriales</taxon>
        <taxon>Flavobacteriaceae</taxon>
        <taxon>Flavobacterium</taxon>
    </lineage>
</organism>
<dbReference type="InterPro" id="IPR009081">
    <property type="entry name" value="PP-bd_ACP"/>
</dbReference>
<dbReference type="InterPro" id="IPR036736">
    <property type="entry name" value="ACP-like_sf"/>
</dbReference>
<protein>
    <submittedName>
        <fullName evidence="2">Acyl carrier protein</fullName>
    </submittedName>
</protein>